<dbReference type="EMBL" id="PVMZ01000002">
    <property type="protein sequence ID" value="PRX24833.1"/>
    <property type="molecule type" value="Genomic_DNA"/>
</dbReference>
<dbReference type="OrthoDB" id="3556300at2"/>
<keyword evidence="2" id="KW-1185">Reference proteome</keyword>
<organism evidence="1 2">
    <name type="scientific">Actinoplanes italicus</name>
    <dbReference type="NCBI Taxonomy" id="113567"/>
    <lineage>
        <taxon>Bacteria</taxon>
        <taxon>Bacillati</taxon>
        <taxon>Actinomycetota</taxon>
        <taxon>Actinomycetes</taxon>
        <taxon>Micromonosporales</taxon>
        <taxon>Micromonosporaceae</taxon>
        <taxon>Actinoplanes</taxon>
    </lineage>
</organism>
<accession>A0A2T0KMG9</accession>
<protein>
    <submittedName>
        <fullName evidence="1">Uncharacterized protein</fullName>
    </submittedName>
</protein>
<dbReference type="RefSeq" id="WP_106316285.1">
    <property type="nucleotide sequence ID" value="NZ_BOMO01000008.1"/>
</dbReference>
<comment type="caution">
    <text evidence="1">The sequence shown here is derived from an EMBL/GenBank/DDBJ whole genome shotgun (WGS) entry which is preliminary data.</text>
</comment>
<dbReference type="AlphaFoldDB" id="A0A2T0KMG9"/>
<name>A0A2T0KMG9_9ACTN</name>
<evidence type="ECO:0000313" key="1">
    <source>
        <dbReference type="EMBL" id="PRX24833.1"/>
    </source>
</evidence>
<dbReference type="Proteomes" id="UP000239415">
    <property type="component" value="Unassembled WGS sequence"/>
</dbReference>
<proteinExistence type="predicted"/>
<gene>
    <name evidence="1" type="ORF">CLV67_102613</name>
</gene>
<evidence type="ECO:0000313" key="2">
    <source>
        <dbReference type="Proteomes" id="UP000239415"/>
    </source>
</evidence>
<reference evidence="1 2" key="1">
    <citation type="submission" date="2018-03" db="EMBL/GenBank/DDBJ databases">
        <title>Genomic Encyclopedia of Archaeal and Bacterial Type Strains, Phase II (KMG-II): from individual species to whole genera.</title>
        <authorList>
            <person name="Goeker M."/>
        </authorList>
    </citation>
    <scope>NUCLEOTIDE SEQUENCE [LARGE SCALE GENOMIC DNA]</scope>
    <source>
        <strain evidence="1 2">DSM 43146</strain>
    </source>
</reference>
<sequence>MYRWFQRYADEAENSAATPEAPAPTANLILRPVSRNDHFPFEVHLAVRYWIADGVAVPDPFLVAQAGIDRRTRPVTRQYPITETSRVRRELEVALSAQKEVESTGVVAWATCLGVSSPTRFVEVVRRHEELRRQETIRDWEREAEEAEITYLSRLIDDPAKATAWWFRQHPDEVLRLPEIARIFQTLRDDLAGRARDEMGSDGDSWDEIFAEFQRRAEPSARYLLGHQLNRILTEHELGDLAARARMLDGGLPPG</sequence>